<feature type="domain" description="SKP1 component POZ" evidence="5">
    <location>
        <begin position="19"/>
        <end position="70"/>
    </location>
</feature>
<comment type="similarity">
    <text evidence="1 3">Belongs to the SKP1 family.</text>
</comment>
<dbReference type="GO" id="GO:0006511">
    <property type="term" value="P:ubiquitin-dependent protein catabolic process"/>
    <property type="evidence" value="ECO:0007669"/>
    <property type="project" value="InterPro"/>
</dbReference>
<keyword evidence="7" id="KW-1185">Reference proteome</keyword>
<name>A0AA39HKW8_9BILA</name>
<keyword evidence="2 3" id="KW-0833">Ubl conjugation pathway</keyword>
<dbReference type="EMBL" id="JAUCMV010000003">
    <property type="protein sequence ID" value="KAK0407783.1"/>
    <property type="molecule type" value="Genomic_DNA"/>
</dbReference>
<gene>
    <name evidence="6" type="ORF">QR680_003592</name>
</gene>
<dbReference type="InterPro" id="IPR036296">
    <property type="entry name" value="SKP1-like_dim_sf"/>
</dbReference>
<evidence type="ECO:0000313" key="6">
    <source>
        <dbReference type="EMBL" id="KAK0407783.1"/>
    </source>
</evidence>
<evidence type="ECO:0000256" key="3">
    <source>
        <dbReference type="PIRNR" id="PIRNR028729"/>
    </source>
</evidence>
<comment type="caution">
    <text evidence="6">The sequence shown here is derived from an EMBL/GenBank/DDBJ whole genome shotgun (WGS) entry which is preliminary data.</text>
</comment>
<evidence type="ECO:0000256" key="1">
    <source>
        <dbReference type="ARBA" id="ARBA00009993"/>
    </source>
</evidence>
<comment type="pathway">
    <text evidence="3">Protein modification; protein ubiquitination.</text>
</comment>
<comment type="function">
    <text evidence="3">Probable essential component of SCF (SKP1-CUL1-F-box protein) E3 ubiquitin-protein ligase complexes, which mediate the ubiquitination and subsequent proteasomal degradation of target proteins. Regulates cell proliferation during embryonic and larval development.</text>
</comment>
<accession>A0AA39HKW8</accession>
<dbReference type="InterPro" id="IPR016897">
    <property type="entry name" value="SKP1"/>
</dbReference>
<organism evidence="6 7">
    <name type="scientific">Steinernema hermaphroditum</name>
    <dbReference type="NCBI Taxonomy" id="289476"/>
    <lineage>
        <taxon>Eukaryota</taxon>
        <taxon>Metazoa</taxon>
        <taxon>Ecdysozoa</taxon>
        <taxon>Nematoda</taxon>
        <taxon>Chromadorea</taxon>
        <taxon>Rhabditida</taxon>
        <taxon>Tylenchina</taxon>
        <taxon>Panagrolaimomorpha</taxon>
        <taxon>Strongyloidoidea</taxon>
        <taxon>Steinernematidae</taxon>
        <taxon>Steinernema</taxon>
    </lineage>
</organism>
<dbReference type="Pfam" id="PF01466">
    <property type="entry name" value="Skp1"/>
    <property type="match status" value="1"/>
</dbReference>
<sequence length="172" mass="20300">MDAEAVYSIVPPDNSEPVKITEQALFQSAMLKELVTTLGDAAKNEPIPYTQNNTPRFIIEKVVEWCEQHKTETLLSLRFEQENSEESKHIELPRWDREFLSSIDSQDDALYHLTAAANYLEIGKLYRYCCKFIYDNHVKGKNVDEIRRYFHETDDFTPEEKKQLEEENKWFT</sequence>
<dbReference type="AlphaFoldDB" id="A0AA39HKW8"/>
<dbReference type="Gene3D" id="3.30.710.10">
    <property type="entry name" value="Potassium Channel Kv1.1, Chain A"/>
    <property type="match status" value="1"/>
</dbReference>
<dbReference type="SUPFAM" id="SSF54695">
    <property type="entry name" value="POZ domain"/>
    <property type="match status" value="1"/>
</dbReference>
<dbReference type="InterPro" id="IPR001232">
    <property type="entry name" value="SKP1-like"/>
</dbReference>
<evidence type="ECO:0000259" key="5">
    <source>
        <dbReference type="Pfam" id="PF03931"/>
    </source>
</evidence>
<dbReference type="InterPro" id="IPR016072">
    <property type="entry name" value="Skp1_comp_dimer"/>
</dbReference>
<dbReference type="SMART" id="SM00512">
    <property type="entry name" value="Skp1"/>
    <property type="match status" value="1"/>
</dbReference>
<dbReference type="Pfam" id="PF03931">
    <property type="entry name" value="Skp1_POZ"/>
    <property type="match status" value="1"/>
</dbReference>
<evidence type="ECO:0000313" key="7">
    <source>
        <dbReference type="Proteomes" id="UP001175271"/>
    </source>
</evidence>
<evidence type="ECO:0000256" key="2">
    <source>
        <dbReference type="ARBA" id="ARBA00022786"/>
    </source>
</evidence>
<dbReference type="Proteomes" id="UP001175271">
    <property type="component" value="Unassembled WGS sequence"/>
</dbReference>
<protein>
    <recommendedName>
        <fullName evidence="3">Skp1-related protein</fullName>
    </recommendedName>
</protein>
<dbReference type="SUPFAM" id="SSF81382">
    <property type="entry name" value="Skp1 dimerisation domain-like"/>
    <property type="match status" value="1"/>
</dbReference>
<reference evidence="6" key="1">
    <citation type="submission" date="2023-06" db="EMBL/GenBank/DDBJ databases">
        <title>Genomic analysis of the entomopathogenic nematode Steinernema hermaphroditum.</title>
        <authorList>
            <person name="Schwarz E.M."/>
            <person name="Heppert J.K."/>
            <person name="Baniya A."/>
            <person name="Schwartz H.T."/>
            <person name="Tan C.-H."/>
            <person name="Antoshechkin I."/>
            <person name="Sternberg P.W."/>
            <person name="Goodrich-Blair H."/>
            <person name="Dillman A.R."/>
        </authorList>
    </citation>
    <scope>NUCLEOTIDE SEQUENCE</scope>
    <source>
        <strain evidence="6">PS9179</strain>
        <tissue evidence="6">Whole animal</tissue>
    </source>
</reference>
<evidence type="ECO:0000259" key="4">
    <source>
        <dbReference type="Pfam" id="PF01466"/>
    </source>
</evidence>
<dbReference type="PANTHER" id="PTHR11165">
    <property type="entry name" value="SKP1"/>
    <property type="match status" value="1"/>
</dbReference>
<proteinExistence type="inferred from homology"/>
<feature type="domain" description="SKP1 component dimerisation" evidence="4">
    <location>
        <begin position="124"/>
        <end position="170"/>
    </location>
</feature>
<dbReference type="PIRSF" id="PIRSF028729">
    <property type="entry name" value="E3_ubiquit_lig_SCF_Skp"/>
    <property type="match status" value="1"/>
</dbReference>
<dbReference type="InterPro" id="IPR011333">
    <property type="entry name" value="SKP1/BTB/POZ_sf"/>
</dbReference>
<dbReference type="InterPro" id="IPR016073">
    <property type="entry name" value="Skp1_comp_POZ"/>
</dbReference>